<dbReference type="GO" id="GO:0008757">
    <property type="term" value="F:S-adenosylmethionine-dependent methyltransferase activity"/>
    <property type="evidence" value="ECO:0007669"/>
    <property type="project" value="InterPro"/>
</dbReference>
<sequence length="206" mass="23437">MKMLQQIHSRTVHSRRVESLIRHLTPLLPPDGLVLDLGCGDGLLGSCLAEANPNLKLKGLDVLVRPDTKIPVTEYDGTTIPFEDNSVDSILLIDVLHHTVDPTVILKEARRVARKSILIKDHTRNGLFARSTLRFMDWVGNAGYGVALPYNYLSYEEWQQMFSVLELEVTDWESNLHLYPRPADYLFGRSLHFVARIRVSHEHTAE</sequence>
<evidence type="ECO:0000259" key="1">
    <source>
        <dbReference type="Pfam" id="PF08241"/>
    </source>
</evidence>
<dbReference type="EMBL" id="CP036269">
    <property type="protein sequence ID" value="QDT43920.1"/>
    <property type="molecule type" value="Genomic_DNA"/>
</dbReference>
<dbReference type="CDD" id="cd02440">
    <property type="entry name" value="AdoMet_MTases"/>
    <property type="match status" value="1"/>
</dbReference>
<accession>A0A517RJ64</accession>
<dbReference type="SUPFAM" id="SSF53335">
    <property type="entry name" value="S-adenosyl-L-methionine-dependent methyltransferases"/>
    <property type="match status" value="1"/>
</dbReference>
<dbReference type="InterPro" id="IPR013216">
    <property type="entry name" value="Methyltransf_11"/>
</dbReference>
<dbReference type="AlphaFoldDB" id="A0A517RJ64"/>
<keyword evidence="3" id="KW-1185">Reference proteome</keyword>
<dbReference type="InterPro" id="IPR029063">
    <property type="entry name" value="SAM-dependent_MTases_sf"/>
</dbReference>
<dbReference type="Proteomes" id="UP000317171">
    <property type="component" value="Chromosome"/>
</dbReference>
<organism evidence="2 3">
    <name type="scientific">Gimesia alba</name>
    <dbReference type="NCBI Taxonomy" id="2527973"/>
    <lineage>
        <taxon>Bacteria</taxon>
        <taxon>Pseudomonadati</taxon>
        <taxon>Planctomycetota</taxon>
        <taxon>Planctomycetia</taxon>
        <taxon>Planctomycetales</taxon>
        <taxon>Planctomycetaceae</taxon>
        <taxon>Gimesia</taxon>
    </lineage>
</organism>
<dbReference type="KEGG" id="gaz:Pan241w_40240"/>
<dbReference type="OrthoDB" id="7552502at2"/>
<dbReference type="Gene3D" id="3.40.50.150">
    <property type="entry name" value="Vaccinia Virus protein VP39"/>
    <property type="match status" value="1"/>
</dbReference>
<proteinExistence type="predicted"/>
<gene>
    <name evidence="2" type="ORF">Pan241w_40240</name>
</gene>
<name>A0A517RJ64_9PLAN</name>
<dbReference type="Pfam" id="PF08241">
    <property type="entry name" value="Methyltransf_11"/>
    <property type="match status" value="1"/>
</dbReference>
<evidence type="ECO:0000313" key="2">
    <source>
        <dbReference type="EMBL" id="QDT43920.1"/>
    </source>
</evidence>
<feature type="domain" description="Methyltransferase type 11" evidence="1">
    <location>
        <begin position="35"/>
        <end position="115"/>
    </location>
</feature>
<reference evidence="2 3" key="1">
    <citation type="submission" date="2019-02" db="EMBL/GenBank/DDBJ databases">
        <title>Deep-cultivation of Planctomycetes and their phenomic and genomic characterization uncovers novel biology.</title>
        <authorList>
            <person name="Wiegand S."/>
            <person name="Jogler M."/>
            <person name="Boedeker C."/>
            <person name="Pinto D."/>
            <person name="Vollmers J."/>
            <person name="Rivas-Marin E."/>
            <person name="Kohn T."/>
            <person name="Peeters S.H."/>
            <person name="Heuer A."/>
            <person name="Rast P."/>
            <person name="Oberbeckmann S."/>
            <person name="Bunk B."/>
            <person name="Jeske O."/>
            <person name="Meyerdierks A."/>
            <person name="Storesund J.E."/>
            <person name="Kallscheuer N."/>
            <person name="Luecker S."/>
            <person name="Lage O.M."/>
            <person name="Pohl T."/>
            <person name="Merkel B.J."/>
            <person name="Hornburger P."/>
            <person name="Mueller R.-W."/>
            <person name="Bruemmer F."/>
            <person name="Labrenz M."/>
            <person name="Spormann A.M."/>
            <person name="Op den Camp H."/>
            <person name="Overmann J."/>
            <person name="Amann R."/>
            <person name="Jetten M.S.M."/>
            <person name="Mascher T."/>
            <person name="Medema M.H."/>
            <person name="Devos D.P."/>
            <person name="Kaster A.-K."/>
            <person name="Ovreas L."/>
            <person name="Rohde M."/>
            <person name="Galperin M.Y."/>
            <person name="Jogler C."/>
        </authorList>
    </citation>
    <scope>NUCLEOTIDE SEQUENCE [LARGE SCALE GENOMIC DNA]</scope>
    <source>
        <strain evidence="2 3">Pan241w</strain>
    </source>
</reference>
<dbReference type="RefSeq" id="WP_145218958.1">
    <property type="nucleotide sequence ID" value="NZ_CP036269.1"/>
</dbReference>
<protein>
    <recommendedName>
        <fullName evidence="1">Methyltransferase type 11 domain-containing protein</fullName>
    </recommendedName>
</protein>
<evidence type="ECO:0000313" key="3">
    <source>
        <dbReference type="Proteomes" id="UP000317171"/>
    </source>
</evidence>